<dbReference type="InterPro" id="IPR001789">
    <property type="entry name" value="Sig_transdc_resp-reg_receiver"/>
</dbReference>
<evidence type="ECO:0000256" key="4">
    <source>
        <dbReference type="ARBA" id="ARBA00023015"/>
    </source>
</evidence>
<feature type="domain" description="OmpR/PhoB-type" evidence="11">
    <location>
        <begin position="125"/>
        <end position="225"/>
    </location>
</feature>
<evidence type="ECO:0000259" key="11">
    <source>
        <dbReference type="PROSITE" id="PS51755"/>
    </source>
</evidence>
<evidence type="ECO:0000259" key="10">
    <source>
        <dbReference type="PROSITE" id="PS50110"/>
    </source>
</evidence>
<dbReference type="EMBL" id="DVGA01000080">
    <property type="protein sequence ID" value="HIQ79139.1"/>
    <property type="molecule type" value="Genomic_DNA"/>
</dbReference>
<dbReference type="AlphaFoldDB" id="A0A9D0ZGZ7"/>
<gene>
    <name evidence="12" type="ORF">IAB77_07765</name>
</gene>
<organism evidence="12 13">
    <name type="scientific">Candidatus Scatomorpha intestinavium</name>
    <dbReference type="NCBI Taxonomy" id="2840922"/>
    <lineage>
        <taxon>Bacteria</taxon>
        <taxon>Bacillati</taxon>
        <taxon>Bacillota</taxon>
        <taxon>Clostridia</taxon>
        <taxon>Eubacteriales</taxon>
        <taxon>Candidatus Scatomorpha</taxon>
    </lineage>
</organism>
<dbReference type="InterPro" id="IPR039420">
    <property type="entry name" value="WalR-like"/>
</dbReference>
<dbReference type="SUPFAM" id="SSF52172">
    <property type="entry name" value="CheY-like"/>
    <property type="match status" value="1"/>
</dbReference>
<dbReference type="PROSITE" id="PS50110">
    <property type="entry name" value="RESPONSE_REGULATORY"/>
    <property type="match status" value="1"/>
</dbReference>
<dbReference type="InterPro" id="IPR001867">
    <property type="entry name" value="OmpR/PhoB-type_DNA-bd"/>
</dbReference>
<keyword evidence="4" id="KW-0805">Transcription regulation</keyword>
<dbReference type="Pfam" id="PF00486">
    <property type="entry name" value="Trans_reg_C"/>
    <property type="match status" value="1"/>
</dbReference>
<dbReference type="SMART" id="SM00448">
    <property type="entry name" value="REC"/>
    <property type="match status" value="1"/>
</dbReference>
<proteinExistence type="predicted"/>
<dbReference type="Gene3D" id="1.10.10.10">
    <property type="entry name" value="Winged helix-like DNA-binding domain superfamily/Winged helix DNA-binding domain"/>
    <property type="match status" value="1"/>
</dbReference>
<dbReference type="GO" id="GO:0000156">
    <property type="term" value="F:phosphorelay response regulator activity"/>
    <property type="evidence" value="ECO:0007669"/>
    <property type="project" value="TreeGrafter"/>
</dbReference>
<dbReference type="GO" id="GO:0032993">
    <property type="term" value="C:protein-DNA complex"/>
    <property type="evidence" value="ECO:0007669"/>
    <property type="project" value="TreeGrafter"/>
</dbReference>
<evidence type="ECO:0000256" key="1">
    <source>
        <dbReference type="ARBA" id="ARBA00018672"/>
    </source>
</evidence>
<dbReference type="Pfam" id="PF00072">
    <property type="entry name" value="Response_reg"/>
    <property type="match status" value="1"/>
</dbReference>
<dbReference type="CDD" id="cd00383">
    <property type="entry name" value="trans_reg_C"/>
    <property type="match status" value="1"/>
</dbReference>
<evidence type="ECO:0000256" key="5">
    <source>
        <dbReference type="ARBA" id="ARBA00023125"/>
    </source>
</evidence>
<dbReference type="Proteomes" id="UP000824262">
    <property type="component" value="Unassembled WGS sequence"/>
</dbReference>
<dbReference type="PANTHER" id="PTHR48111">
    <property type="entry name" value="REGULATOR OF RPOS"/>
    <property type="match status" value="1"/>
</dbReference>
<protein>
    <recommendedName>
        <fullName evidence="1">Stage 0 sporulation protein A homolog</fullName>
    </recommendedName>
</protein>
<reference evidence="12" key="1">
    <citation type="submission" date="2020-10" db="EMBL/GenBank/DDBJ databases">
        <authorList>
            <person name="Gilroy R."/>
        </authorList>
    </citation>
    <scope>NUCLEOTIDE SEQUENCE</scope>
    <source>
        <strain evidence="12">ChiBcolR7-354</strain>
    </source>
</reference>
<comment type="caution">
    <text evidence="12">The sequence shown here is derived from an EMBL/GenBank/DDBJ whole genome shotgun (WGS) entry which is preliminary data.</text>
</comment>
<evidence type="ECO:0000256" key="9">
    <source>
        <dbReference type="PROSITE-ProRule" id="PRU01091"/>
    </source>
</evidence>
<keyword evidence="3" id="KW-0902">Two-component regulatory system</keyword>
<comment type="function">
    <text evidence="7">May play the central regulatory role in sporulation. It may be an element of the effector pathway responsible for the activation of sporulation genes in response to nutritional stress. Spo0A may act in concert with spo0H (a sigma factor) to control the expression of some genes that are critical to the sporulation process.</text>
</comment>
<dbReference type="FunFam" id="1.10.10.10:FF:000018">
    <property type="entry name" value="DNA-binding response regulator ResD"/>
    <property type="match status" value="1"/>
</dbReference>
<dbReference type="GO" id="GO:0006355">
    <property type="term" value="P:regulation of DNA-templated transcription"/>
    <property type="evidence" value="ECO:0007669"/>
    <property type="project" value="InterPro"/>
</dbReference>
<evidence type="ECO:0000313" key="12">
    <source>
        <dbReference type="EMBL" id="HIQ79139.1"/>
    </source>
</evidence>
<feature type="domain" description="Response regulatory" evidence="10">
    <location>
        <begin position="4"/>
        <end position="116"/>
    </location>
</feature>
<dbReference type="PANTHER" id="PTHR48111:SF2">
    <property type="entry name" value="RESPONSE REGULATOR SAER"/>
    <property type="match status" value="1"/>
</dbReference>
<dbReference type="CDD" id="cd17574">
    <property type="entry name" value="REC_OmpR"/>
    <property type="match status" value="1"/>
</dbReference>
<evidence type="ECO:0000256" key="2">
    <source>
        <dbReference type="ARBA" id="ARBA00022553"/>
    </source>
</evidence>
<evidence type="ECO:0000256" key="6">
    <source>
        <dbReference type="ARBA" id="ARBA00023163"/>
    </source>
</evidence>
<keyword evidence="6" id="KW-0804">Transcription</keyword>
<dbReference type="GO" id="GO:0005829">
    <property type="term" value="C:cytosol"/>
    <property type="evidence" value="ECO:0007669"/>
    <property type="project" value="TreeGrafter"/>
</dbReference>
<keyword evidence="2 8" id="KW-0597">Phosphoprotein</keyword>
<evidence type="ECO:0000256" key="3">
    <source>
        <dbReference type="ARBA" id="ARBA00023012"/>
    </source>
</evidence>
<dbReference type="Gene3D" id="6.10.250.690">
    <property type="match status" value="1"/>
</dbReference>
<reference evidence="12" key="2">
    <citation type="journal article" date="2021" name="PeerJ">
        <title>Extensive microbial diversity within the chicken gut microbiome revealed by metagenomics and culture.</title>
        <authorList>
            <person name="Gilroy R."/>
            <person name="Ravi A."/>
            <person name="Getino M."/>
            <person name="Pursley I."/>
            <person name="Horton D.L."/>
            <person name="Alikhan N.F."/>
            <person name="Baker D."/>
            <person name="Gharbi K."/>
            <person name="Hall N."/>
            <person name="Watson M."/>
            <person name="Adriaenssens E.M."/>
            <person name="Foster-Nyarko E."/>
            <person name="Jarju S."/>
            <person name="Secka A."/>
            <person name="Antonio M."/>
            <person name="Oren A."/>
            <person name="Chaudhuri R.R."/>
            <person name="La Ragione R."/>
            <person name="Hildebrand F."/>
            <person name="Pallen M.J."/>
        </authorList>
    </citation>
    <scope>NUCLEOTIDE SEQUENCE</scope>
    <source>
        <strain evidence="12">ChiBcolR7-354</strain>
    </source>
</reference>
<feature type="modified residue" description="4-aspartylphosphate" evidence="8">
    <location>
        <position position="52"/>
    </location>
</feature>
<accession>A0A9D0ZGZ7</accession>
<sequence length="225" mass="25054">MAEKILIADDESDIVSMLDSYFTRRGYLVLKAYSGAEAVRLSERGPDVILLDVSMPDMDGLEVCRRIRSYVSCPIIFLTARVDDSDKIKGFAAGGDDYVVKPFSMAELGARVAAHLRREKRHAAAAELRFDGDLVINYSDRTVSLGGQDVGLARKEFDIVEFLSQNPGLVFDKERIYEGVWGIDGEGDSTVVVEHIRRIRVKLAAAGAQRQYIETVWGVGYKWAK</sequence>
<evidence type="ECO:0000256" key="8">
    <source>
        <dbReference type="PROSITE-ProRule" id="PRU00169"/>
    </source>
</evidence>
<dbReference type="InterPro" id="IPR036388">
    <property type="entry name" value="WH-like_DNA-bd_sf"/>
</dbReference>
<feature type="DNA-binding region" description="OmpR/PhoB-type" evidence="9">
    <location>
        <begin position="125"/>
        <end position="225"/>
    </location>
</feature>
<keyword evidence="5 9" id="KW-0238">DNA-binding</keyword>
<name>A0A9D0ZGZ7_9FIRM</name>
<dbReference type="InterPro" id="IPR011006">
    <property type="entry name" value="CheY-like_superfamily"/>
</dbReference>
<evidence type="ECO:0000256" key="7">
    <source>
        <dbReference type="ARBA" id="ARBA00024867"/>
    </source>
</evidence>
<dbReference type="PROSITE" id="PS51755">
    <property type="entry name" value="OMPR_PHOB"/>
    <property type="match status" value="1"/>
</dbReference>
<evidence type="ECO:0000313" key="13">
    <source>
        <dbReference type="Proteomes" id="UP000824262"/>
    </source>
</evidence>
<dbReference type="SMART" id="SM00862">
    <property type="entry name" value="Trans_reg_C"/>
    <property type="match status" value="1"/>
</dbReference>
<dbReference type="Gene3D" id="3.40.50.2300">
    <property type="match status" value="1"/>
</dbReference>
<dbReference type="GO" id="GO:0000976">
    <property type="term" value="F:transcription cis-regulatory region binding"/>
    <property type="evidence" value="ECO:0007669"/>
    <property type="project" value="TreeGrafter"/>
</dbReference>